<proteinExistence type="predicted"/>
<protein>
    <recommendedName>
        <fullName evidence="2">Glycosyl transferase family 1 domain-containing protein</fullName>
    </recommendedName>
</protein>
<comment type="caution">
    <text evidence="3">The sequence shown here is derived from an EMBL/GenBank/DDBJ whole genome shotgun (WGS) entry which is preliminary data.</text>
</comment>
<keyword evidence="1" id="KW-0808">Transferase</keyword>
<accession>A0ABX5HV19</accession>
<evidence type="ECO:0000256" key="1">
    <source>
        <dbReference type="ARBA" id="ARBA00022679"/>
    </source>
</evidence>
<evidence type="ECO:0000259" key="2">
    <source>
        <dbReference type="Pfam" id="PF00534"/>
    </source>
</evidence>
<name>A0ABX5HV19_9GAMM</name>
<organism evidence="3 4">
    <name type="scientific">Shewanella morhuae</name>
    <dbReference type="NCBI Taxonomy" id="365591"/>
    <lineage>
        <taxon>Bacteria</taxon>
        <taxon>Pseudomonadati</taxon>
        <taxon>Pseudomonadota</taxon>
        <taxon>Gammaproteobacteria</taxon>
        <taxon>Alteromonadales</taxon>
        <taxon>Shewanellaceae</taxon>
        <taxon>Shewanella</taxon>
    </lineage>
</organism>
<evidence type="ECO:0000313" key="4">
    <source>
        <dbReference type="Proteomes" id="UP000240506"/>
    </source>
</evidence>
<dbReference type="Proteomes" id="UP000240506">
    <property type="component" value="Unassembled WGS sequence"/>
</dbReference>
<dbReference type="PANTHER" id="PTHR46401">
    <property type="entry name" value="GLYCOSYLTRANSFERASE WBBK-RELATED"/>
    <property type="match status" value="1"/>
</dbReference>
<reference evidence="3 4" key="1">
    <citation type="submission" date="2018-04" db="EMBL/GenBank/DDBJ databases">
        <title>Genomic sequence of a freshwater isolate of Shewanella morhuae.</title>
        <authorList>
            <person name="Castillo D.E."/>
            <person name="Gram L."/>
        </authorList>
    </citation>
    <scope>NUCLEOTIDE SEQUENCE [LARGE SCALE GENOMIC DNA]</scope>
    <source>
        <strain evidence="3 4">CW7</strain>
    </source>
</reference>
<sequence length="364" mass="41237">MKRKIPILLMIDHFGSGGAQRQIVNIANGLVDNGEDVHIFIYYPQYTHHKVSLDKRVVIHEALKSDKLGLSVVVKLISVLYRFKYKSALVFLNTPAFYLELASFFYFKRLAITYSERTSLELLPTNFLSNLRNEFHGVCKNITSNSIVQSEKLKRKYAKKNVVYIPNVMPDPFFDININPEALNDKIFVVIAHTTPFKNFSYIAESLVLYKKNFSTSLPVIHWYGRIIDSEELIRIKSMLADNDLTENLVFCGASNNIPKILEKSFMLIHPSKYESSSNSVAEALATGTPVILGDIADHKIILDESSSGFLVNIEKPYDLTLSLNNAMNIDPVKYSELCSNAKNYAINNFKSVSVLDKYAKLLS</sequence>
<keyword evidence="4" id="KW-1185">Reference proteome</keyword>
<evidence type="ECO:0000313" key="3">
    <source>
        <dbReference type="EMBL" id="PTA50721.1"/>
    </source>
</evidence>
<dbReference type="EMBL" id="PYSG01000002">
    <property type="protein sequence ID" value="PTA50721.1"/>
    <property type="molecule type" value="Genomic_DNA"/>
</dbReference>
<feature type="domain" description="Glycosyl transferase family 1" evidence="2">
    <location>
        <begin position="177"/>
        <end position="346"/>
    </location>
</feature>
<dbReference type="RefSeq" id="WP_107883285.1">
    <property type="nucleotide sequence ID" value="NZ_PYSG01000002.1"/>
</dbReference>
<dbReference type="Pfam" id="PF00534">
    <property type="entry name" value="Glycos_transf_1"/>
    <property type="match status" value="1"/>
</dbReference>
<gene>
    <name evidence="3" type="ORF">C9I43_09510</name>
</gene>
<dbReference type="SUPFAM" id="SSF53756">
    <property type="entry name" value="UDP-Glycosyltransferase/glycogen phosphorylase"/>
    <property type="match status" value="1"/>
</dbReference>
<dbReference type="Gene3D" id="3.40.50.2000">
    <property type="entry name" value="Glycogen Phosphorylase B"/>
    <property type="match status" value="2"/>
</dbReference>
<dbReference type="PANTHER" id="PTHR46401:SF2">
    <property type="entry name" value="GLYCOSYLTRANSFERASE WBBK-RELATED"/>
    <property type="match status" value="1"/>
</dbReference>
<dbReference type="InterPro" id="IPR001296">
    <property type="entry name" value="Glyco_trans_1"/>
</dbReference>